<reference evidence="2" key="1">
    <citation type="journal article" date="2020" name="mSystems">
        <title>Genome- and Community-Level Interaction Insights into Carbon Utilization and Element Cycling Functions of Hydrothermarchaeota in Hydrothermal Sediment.</title>
        <authorList>
            <person name="Zhou Z."/>
            <person name="Liu Y."/>
            <person name="Xu W."/>
            <person name="Pan J."/>
            <person name="Luo Z.H."/>
            <person name="Li M."/>
        </authorList>
    </citation>
    <scope>NUCLEOTIDE SEQUENCE [LARGE SCALE GENOMIC DNA]</scope>
    <source>
        <strain evidence="2">SpSt-468</strain>
    </source>
</reference>
<evidence type="ECO:0000313" key="2">
    <source>
        <dbReference type="EMBL" id="HFK20082.1"/>
    </source>
</evidence>
<keyword evidence="1" id="KW-1133">Transmembrane helix</keyword>
<dbReference type="EMBL" id="DSTX01000002">
    <property type="protein sequence ID" value="HFK20082.1"/>
    <property type="molecule type" value="Genomic_DNA"/>
</dbReference>
<keyword evidence="1" id="KW-0812">Transmembrane</keyword>
<feature type="transmembrane region" description="Helical" evidence="1">
    <location>
        <begin position="58"/>
        <end position="79"/>
    </location>
</feature>
<protein>
    <submittedName>
        <fullName evidence="2">DUF2116 family Zn-ribbon domain-containing protein</fullName>
    </submittedName>
</protein>
<proteinExistence type="predicted"/>
<keyword evidence="1" id="KW-0472">Membrane</keyword>
<name>A0A7C3F585_9CREN</name>
<organism evidence="2">
    <name type="scientific">Candidatus Methanomethylicus mesodigestus</name>
    <dbReference type="NCBI Taxonomy" id="1867258"/>
    <lineage>
        <taxon>Archaea</taxon>
        <taxon>Thermoproteota</taxon>
        <taxon>Methanosuratincolia</taxon>
        <taxon>Candidatus Methanomethylicales</taxon>
        <taxon>Candidatus Methanomethylicaceae</taxon>
        <taxon>Candidatus Methanomethylicus</taxon>
    </lineage>
</organism>
<evidence type="ECO:0000256" key="1">
    <source>
        <dbReference type="SAM" id="Phobius"/>
    </source>
</evidence>
<accession>A0A7C3F585</accession>
<gene>
    <name evidence="2" type="ORF">ENS19_02255</name>
</gene>
<comment type="caution">
    <text evidence="2">The sequence shown here is derived from an EMBL/GenBank/DDBJ whole genome shotgun (WGS) entry which is preliminary data.</text>
</comment>
<dbReference type="AlphaFoldDB" id="A0A7C3F585"/>
<sequence length="81" mass="9451">MSQAQEKQQKKQYVYPHKHCVYCGRMIEVRGREYCLKCKPEHEKELSKIGRSKKFRKFLVIYVAIVAIAILAVLAYSFLGA</sequence>